<dbReference type="Pfam" id="PF00669">
    <property type="entry name" value="Flagellin_N"/>
    <property type="match status" value="1"/>
</dbReference>
<dbReference type="Proteomes" id="UP000295530">
    <property type="component" value="Unassembled WGS sequence"/>
</dbReference>
<evidence type="ECO:0000259" key="7">
    <source>
        <dbReference type="Pfam" id="PF00700"/>
    </source>
</evidence>
<evidence type="ECO:0000256" key="3">
    <source>
        <dbReference type="ARBA" id="ARBA00022525"/>
    </source>
</evidence>
<comment type="caution">
    <text evidence="8">The sequence shown here is derived from an EMBL/GenBank/DDBJ whole genome shotgun (WGS) entry which is preliminary data.</text>
</comment>
<evidence type="ECO:0000256" key="1">
    <source>
        <dbReference type="ARBA" id="ARBA00002270"/>
    </source>
</evidence>
<dbReference type="InterPro" id="IPR001029">
    <property type="entry name" value="Flagellin_N"/>
</dbReference>
<feature type="domain" description="Flagellin C-terminal" evidence="7">
    <location>
        <begin position="412"/>
        <end position="496"/>
    </location>
</feature>
<protein>
    <recommendedName>
        <fullName evidence="5">Flagellin</fullName>
    </recommendedName>
</protein>
<keyword evidence="8" id="KW-0969">Cilium</keyword>
<dbReference type="Gene3D" id="2.30.220.10">
    <property type="entry name" value="f41 fragment of flagellin, C-terminal domain"/>
    <property type="match status" value="1"/>
</dbReference>
<dbReference type="Gene3D" id="6.10.280.190">
    <property type="match status" value="1"/>
</dbReference>
<evidence type="ECO:0000256" key="5">
    <source>
        <dbReference type="RuleBase" id="RU362073"/>
    </source>
</evidence>
<name>A0A4V3BPX8_SCAGO</name>
<keyword evidence="9" id="KW-1185">Reference proteome</keyword>
<dbReference type="AlphaFoldDB" id="A0A4V3BPX8"/>
<accession>A0A4V3BPX8</accession>
<dbReference type="PRINTS" id="PR00207">
    <property type="entry name" value="FLAGELLIN"/>
</dbReference>
<reference evidence="8 9" key="1">
    <citation type="submission" date="2019-03" db="EMBL/GenBank/DDBJ databases">
        <title>Genomic analyses of the natural microbiome of Caenorhabditis elegans.</title>
        <authorList>
            <person name="Samuel B."/>
        </authorList>
    </citation>
    <scope>NUCLEOTIDE SEQUENCE [LARGE SCALE GENOMIC DNA]</scope>
    <source>
        <strain evidence="8 9">BIGb0156</strain>
    </source>
</reference>
<dbReference type="Gene3D" id="6.10.10.10">
    <property type="entry name" value="Flagellar export chaperone, C-terminal domain"/>
    <property type="match status" value="1"/>
</dbReference>
<gene>
    <name evidence="8" type="ORF">EC847_10438</name>
</gene>
<comment type="similarity">
    <text evidence="2 5">Belongs to the bacterial flagellin family.</text>
</comment>
<organism evidence="8 9">
    <name type="scientific">Scandinavium goeteborgense</name>
    <dbReference type="NCBI Taxonomy" id="1851514"/>
    <lineage>
        <taxon>Bacteria</taxon>
        <taxon>Pseudomonadati</taxon>
        <taxon>Pseudomonadota</taxon>
        <taxon>Gammaproteobacteria</taxon>
        <taxon>Enterobacterales</taxon>
        <taxon>Enterobacteriaceae</taxon>
        <taxon>Scandinavium</taxon>
    </lineage>
</organism>
<dbReference type="Gene3D" id="2.170.280.10">
    <property type="entry name" value="f41 fragment of flagellin, middle domain"/>
    <property type="match status" value="1"/>
</dbReference>
<dbReference type="InterPro" id="IPR042187">
    <property type="entry name" value="Flagellin_C_sub2"/>
</dbReference>
<dbReference type="GO" id="GO:0005576">
    <property type="term" value="C:extracellular region"/>
    <property type="evidence" value="ECO:0007669"/>
    <property type="project" value="UniProtKB-SubCell"/>
</dbReference>
<dbReference type="EMBL" id="SNVX01000004">
    <property type="protein sequence ID" value="TDN59437.1"/>
    <property type="molecule type" value="Genomic_DNA"/>
</dbReference>
<dbReference type="InterPro" id="IPR001492">
    <property type="entry name" value="Flagellin"/>
</dbReference>
<keyword evidence="3 5" id="KW-0964">Secreted</keyword>
<dbReference type="OrthoDB" id="9796789at2"/>
<keyword evidence="4 5" id="KW-0975">Bacterial flagellum</keyword>
<dbReference type="GO" id="GO:0005198">
    <property type="term" value="F:structural molecule activity"/>
    <property type="evidence" value="ECO:0007669"/>
    <property type="project" value="UniProtKB-UniRule"/>
</dbReference>
<keyword evidence="8" id="KW-0966">Cell projection</keyword>
<dbReference type="SUPFAM" id="SSF64518">
    <property type="entry name" value="Phase 1 flagellin"/>
    <property type="match status" value="1"/>
</dbReference>
<comment type="function">
    <text evidence="1 5">Flagellin is the subunit protein which polymerizes to form the filaments of bacterial flagella.</text>
</comment>
<comment type="subcellular location">
    <subcellularLocation>
        <location evidence="5">Secreted</location>
    </subcellularLocation>
    <subcellularLocation>
        <location evidence="5">Bacterial flagellum</location>
    </subcellularLocation>
</comment>
<evidence type="ECO:0000259" key="6">
    <source>
        <dbReference type="Pfam" id="PF00669"/>
    </source>
</evidence>
<evidence type="ECO:0000313" key="9">
    <source>
        <dbReference type="Proteomes" id="UP000295530"/>
    </source>
</evidence>
<dbReference type="RefSeq" id="WP_133460886.1">
    <property type="nucleotide sequence ID" value="NZ_SNVX01000004.1"/>
</dbReference>
<dbReference type="PANTHER" id="PTHR42792:SF2">
    <property type="entry name" value="FLAGELLIN"/>
    <property type="match status" value="1"/>
</dbReference>
<evidence type="ECO:0000313" key="8">
    <source>
        <dbReference type="EMBL" id="TDN59437.1"/>
    </source>
</evidence>
<keyword evidence="8" id="KW-0282">Flagellum</keyword>
<evidence type="ECO:0000256" key="2">
    <source>
        <dbReference type="ARBA" id="ARBA00005709"/>
    </source>
</evidence>
<dbReference type="Gene3D" id="1.20.1330.10">
    <property type="entry name" value="f41 fragment of flagellin, N-terminal domain"/>
    <property type="match status" value="1"/>
</dbReference>
<evidence type="ECO:0000256" key="4">
    <source>
        <dbReference type="ARBA" id="ARBA00023143"/>
    </source>
</evidence>
<feature type="domain" description="Flagellin N-terminal" evidence="6">
    <location>
        <begin position="5"/>
        <end position="142"/>
    </location>
</feature>
<dbReference type="GO" id="GO:0009288">
    <property type="term" value="C:bacterial-type flagellum"/>
    <property type="evidence" value="ECO:0007669"/>
    <property type="project" value="UniProtKB-SubCell"/>
</dbReference>
<dbReference type="PANTHER" id="PTHR42792">
    <property type="entry name" value="FLAGELLIN"/>
    <property type="match status" value="1"/>
</dbReference>
<dbReference type="InterPro" id="IPR046358">
    <property type="entry name" value="Flagellin_C"/>
</dbReference>
<dbReference type="Pfam" id="PF00700">
    <property type="entry name" value="Flagellin_C"/>
    <property type="match status" value="1"/>
</dbReference>
<proteinExistence type="inferred from homology"/>
<sequence length="497" mass="52308">MAQVINTNSLSLMAQNNLNKSQTSLGTAIERLSSGMRINSAKDDAAGLAISNRFTSSIRGLTQAGRNANDGISLAQTTEGALEEVTENLQRIRELTVQAKNGTNSSDDRASIQKEITARLDEIKRISETTNFNGVNVLDGSKDKLSIQIGDKDGQTIDIDLKKLDIEALGLDDFSAEFGKIQTTGAGVAASQFTDKADIKANGDVAITGQADPWKLDDTVRDALKTMAGETDIAKVEVLTYEDGGKTRIFVHGTESNKLVEITDPKWDTTTTGEIKLDTAPDTVEITDVADKDMLLKGPSSLTNPVALKEGGTLTAKDGNDVTLDAAKLDEISAAAFGGKDAATSGMQLFSVTDGANTKYFAYGDDGTGTKTVKEIEFATAAGAPTATAARPADAEFITKAAGGAAADGLLAKLDDALTSVTNFQADLGAIQNRFSSIIANLNTTVINTTEARSRIQDADFSVEVSAMSRANILQQAGISVLSQANQVPQNVLSLLR</sequence>